<proteinExistence type="predicted"/>
<comment type="caution">
    <text evidence="1">The sequence shown here is derived from an EMBL/GenBank/DDBJ whole genome shotgun (WGS) entry which is preliminary data.</text>
</comment>
<dbReference type="OrthoDB" id="3542637at2"/>
<dbReference type="Proteomes" id="UP000265768">
    <property type="component" value="Unassembled WGS sequence"/>
</dbReference>
<dbReference type="RefSeq" id="WP_119928002.1">
    <property type="nucleotide sequence ID" value="NZ_QZEY01000007.1"/>
</dbReference>
<dbReference type="AlphaFoldDB" id="A0A3A4AZU4"/>
<dbReference type="EMBL" id="QZEY01000007">
    <property type="protein sequence ID" value="RJL31317.1"/>
    <property type="molecule type" value="Genomic_DNA"/>
</dbReference>
<keyword evidence="2" id="KW-1185">Reference proteome</keyword>
<reference evidence="1 2" key="1">
    <citation type="submission" date="2018-09" db="EMBL/GenBank/DDBJ databases">
        <title>YIM 75507 draft genome.</title>
        <authorList>
            <person name="Tang S."/>
            <person name="Feng Y."/>
        </authorList>
    </citation>
    <scope>NUCLEOTIDE SEQUENCE [LARGE SCALE GENOMIC DNA]</scope>
    <source>
        <strain evidence="1 2">YIM 75507</strain>
    </source>
</reference>
<organism evidence="1 2">
    <name type="scientific">Bailinhaonella thermotolerans</name>
    <dbReference type="NCBI Taxonomy" id="1070861"/>
    <lineage>
        <taxon>Bacteria</taxon>
        <taxon>Bacillati</taxon>
        <taxon>Actinomycetota</taxon>
        <taxon>Actinomycetes</taxon>
        <taxon>Streptosporangiales</taxon>
        <taxon>Streptosporangiaceae</taxon>
        <taxon>Bailinhaonella</taxon>
    </lineage>
</organism>
<accession>A0A3A4AZU4</accession>
<name>A0A3A4AZU4_9ACTN</name>
<protein>
    <submittedName>
        <fullName evidence="1">Uncharacterized protein</fullName>
    </submittedName>
</protein>
<sequence>MSRPGAKHAKAEAMRVVRAMVEGAPPTAGSLLATAEPVLGEERAGRCAELVRRGALTRRAERLAAVAALTAGTREIGAGWWARPGPGGTPDEVLRGGDAADPAALETLAARIAEDVAEARWGPPAGQVDLNSWRAADRVPPPPGAEPGDRLVAAFDTGGRVDAVVVRRDDGSPGTELDFDSLRYSGPAEASWAWETALGLGPHRLPGEVPDPYAEAVDPEAAAILRSWALRHGATPAEVGEGWSTVGDVIAAVGAVDWMWRSGEWFGWWRAASALVEQDAKHLAARLEEILS</sequence>
<gene>
    <name evidence="1" type="ORF">D5H75_19910</name>
</gene>
<evidence type="ECO:0000313" key="1">
    <source>
        <dbReference type="EMBL" id="RJL31317.1"/>
    </source>
</evidence>
<evidence type="ECO:0000313" key="2">
    <source>
        <dbReference type="Proteomes" id="UP000265768"/>
    </source>
</evidence>